<evidence type="ECO:0000256" key="6">
    <source>
        <dbReference type="ARBA" id="ARBA00022842"/>
    </source>
</evidence>
<evidence type="ECO:0000256" key="8">
    <source>
        <dbReference type="HAMAP-Rule" id="MF_00265"/>
    </source>
</evidence>
<keyword evidence="2 8" id="KW-1277">Toxin-antitoxin system</keyword>
<feature type="domain" description="PIN" evidence="9">
    <location>
        <begin position="2"/>
        <end position="130"/>
    </location>
</feature>
<keyword evidence="3 8" id="KW-0540">Nuclease</keyword>
<dbReference type="RefSeq" id="WP_345205470.1">
    <property type="nucleotide sequence ID" value="NZ_BAABGM010000013.1"/>
</dbReference>
<feature type="binding site" evidence="8">
    <location>
        <position position="103"/>
    </location>
    <ligand>
        <name>Mg(2+)</name>
        <dbReference type="ChEBI" id="CHEBI:18420"/>
    </ligand>
</feature>
<feature type="binding site" evidence="8">
    <location>
        <position position="5"/>
    </location>
    <ligand>
        <name>Mg(2+)</name>
        <dbReference type="ChEBI" id="CHEBI:18420"/>
    </ligand>
</feature>
<organism evidence="10 11">
    <name type="scientific">Fodinibacter luteus</name>
    <dbReference type="NCBI Taxonomy" id="552064"/>
    <lineage>
        <taxon>Bacteria</taxon>
        <taxon>Bacillati</taxon>
        <taxon>Actinomycetota</taxon>
        <taxon>Actinomycetes</taxon>
        <taxon>Micrococcales</taxon>
        <taxon>Intrasporangiaceae</taxon>
        <taxon>Fodinibacter (ex Wang et al. 2009)</taxon>
    </lineage>
</organism>
<keyword evidence="11" id="KW-1185">Reference proteome</keyword>
<dbReference type="PANTHER" id="PTHR33653:SF1">
    <property type="entry name" value="RIBONUCLEASE VAPC2"/>
    <property type="match status" value="1"/>
</dbReference>
<comment type="function">
    <text evidence="8">Toxic component of a toxin-antitoxin (TA) system. An RNase.</text>
</comment>
<evidence type="ECO:0000259" key="9">
    <source>
        <dbReference type="Pfam" id="PF01850"/>
    </source>
</evidence>
<evidence type="ECO:0000256" key="1">
    <source>
        <dbReference type="ARBA" id="ARBA00001946"/>
    </source>
</evidence>
<dbReference type="EMBL" id="BAABGM010000013">
    <property type="protein sequence ID" value="GAA4406235.1"/>
    <property type="molecule type" value="Genomic_DNA"/>
</dbReference>
<comment type="cofactor">
    <cofactor evidence="1 8">
        <name>Mg(2+)</name>
        <dbReference type="ChEBI" id="CHEBI:18420"/>
    </cofactor>
</comment>
<dbReference type="PANTHER" id="PTHR33653">
    <property type="entry name" value="RIBONUCLEASE VAPC2"/>
    <property type="match status" value="1"/>
</dbReference>
<evidence type="ECO:0000256" key="4">
    <source>
        <dbReference type="ARBA" id="ARBA00022723"/>
    </source>
</evidence>
<evidence type="ECO:0000256" key="7">
    <source>
        <dbReference type="ARBA" id="ARBA00038093"/>
    </source>
</evidence>
<dbReference type="InterPro" id="IPR002716">
    <property type="entry name" value="PIN_dom"/>
</dbReference>
<gene>
    <name evidence="8" type="primary">vapC</name>
    <name evidence="10" type="ORF">GCM10023168_20820</name>
</gene>
<dbReference type="SUPFAM" id="SSF88723">
    <property type="entry name" value="PIN domain-like"/>
    <property type="match status" value="1"/>
</dbReference>
<dbReference type="HAMAP" id="MF_00265">
    <property type="entry name" value="VapC_Nob1"/>
    <property type="match status" value="1"/>
</dbReference>
<keyword evidence="6 8" id="KW-0460">Magnesium</keyword>
<keyword evidence="5 8" id="KW-0378">Hydrolase</keyword>
<accession>A0ABP8KGP0</accession>
<proteinExistence type="inferred from homology"/>
<dbReference type="Gene3D" id="3.40.50.1010">
    <property type="entry name" value="5'-nuclease"/>
    <property type="match status" value="1"/>
</dbReference>
<keyword evidence="8" id="KW-0800">Toxin</keyword>
<evidence type="ECO:0000256" key="3">
    <source>
        <dbReference type="ARBA" id="ARBA00022722"/>
    </source>
</evidence>
<comment type="similarity">
    <text evidence="7 8">Belongs to the PINc/VapC protein family.</text>
</comment>
<evidence type="ECO:0000313" key="11">
    <source>
        <dbReference type="Proteomes" id="UP001500945"/>
    </source>
</evidence>
<dbReference type="InterPro" id="IPR022907">
    <property type="entry name" value="VapC_family"/>
</dbReference>
<dbReference type="InterPro" id="IPR050556">
    <property type="entry name" value="Type_II_TA_system_RNase"/>
</dbReference>
<keyword evidence="4 8" id="KW-0479">Metal-binding</keyword>
<reference evidence="11" key="1">
    <citation type="journal article" date="2019" name="Int. J. Syst. Evol. Microbiol.">
        <title>The Global Catalogue of Microorganisms (GCM) 10K type strain sequencing project: providing services to taxonomists for standard genome sequencing and annotation.</title>
        <authorList>
            <consortium name="The Broad Institute Genomics Platform"/>
            <consortium name="The Broad Institute Genome Sequencing Center for Infectious Disease"/>
            <person name="Wu L."/>
            <person name="Ma J."/>
        </authorList>
    </citation>
    <scope>NUCLEOTIDE SEQUENCE [LARGE SCALE GENOMIC DNA]</scope>
    <source>
        <strain evidence="11">JCM 17809</strain>
    </source>
</reference>
<evidence type="ECO:0000256" key="2">
    <source>
        <dbReference type="ARBA" id="ARBA00022649"/>
    </source>
</evidence>
<comment type="caution">
    <text evidence="10">The sequence shown here is derived from an EMBL/GenBank/DDBJ whole genome shotgun (WGS) entry which is preliminary data.</text>
</comment>
<dbReference type="CDD" id="cd18731">
    <property type="entry name" value="PIN_NgFitB-like"/>
    <property type="match status" value="1"/>
</dbReference>
<evidence type="ECO:0000313" key="10">
    <source>
        <dbReference type="EMBL" id="GAA4406235.1"/>
    </source>
</evidence>
<dbReference type="Proteomes" id="UP001500945">
    <property type="component" value="Unassembled WGS sequence"/>
</dbReference>
<dbReference type="Pfam" id="PF01850">
    <property type="entry name" value="PIN"/>
    <property type="match status" value="1"/>
</dbReference>
<evidence type="ECO:0000256" key="5">
    <source>
        <dbReference type="ARBA" id="ARBA00022801"/>
    </source>
</evidence>
<sequence length="139" mass="15118">MIIADTNVVSEFMKDTPDPVVVEWAESIDASELTICVVTVEEIERGLGRLPDGRRRRDLEQRWSRLLEEYAESVVVYDVLAARKTAAILVAAEGDGRPIALADAQIAGICLADGYELATRNVRDFSATAGLPVIDPFAG</sequence>
<name>A0ABP8KGP0_9MICO</name>
<protein>
    <recommendedName>
        <fullName evidence="8">Ribonuclease VapC</fullName>
        <shortName evidence="8">RNase VapC</shortName>
        <ecNumber evidence="8">3.1.-.-</ecNumber>
    </recommendedName>
    <alternativeName>
        <fullName evidence="8">Toxin VapC</fullName>
    </alternativeName>
</protein>
<dbReference type="EC" id="3.1.-.-" evidence="8"/>
<dbReference type="InterPro" id="IPR029060">
    <property type="entry name" value="PIN-like_dom_sf"/>
</dbReference>